<keyword evidence="5" id="KW-1133">Transmembrane helix</keyword>
<keyword evidence="3" id="KW-0997">Cell inner membrane</keyword>
<evidence type="ECO:0000256" key="7">
    <source>
        <dbReference type="ARBA" id="ARBA00037355"/>
    </source>
</evidence>
<comment type="function">
    <text evidence="7">Participates in the barrier function of the cell envelope.</text>
</comment>
<reference evidence="9" key="1">
    <citation type="submission" date="2024-03" db="EMBL/GenBank/DDBJ databases">
        <title>Deinococcus weizhi sp. nov., isolated from human skin.</title>
        <authorList>
            <person name="Wei Z."/>
            <person name="Tian F."/>
            <person name="Yang C."/>
            <person name="Xin L.T."/>
            <person name="Wen Z.J."/>
            <person name="Lan K.C."/>
            <person name="Yu L."/>
            <person name="Zhe W."/>
            <person name="Dan F.D."/>
            <person name="Jun W."/>
            <person name="Rui Z."/>
            <person name="Yong X.J."/>
            <person name="Ting Y."/>
            <person name="Wei X."/>
            <person name="Xu Z.G."/>
            <person name="Xin Z."/>
            <person name="Dong F.G."/>
            <person name="Ni X.M."/>
            <person name="Zheng M.G."/>
            <person name="Chun Y."/>
            <person name="Qian W.X."/>
        </authorList>
    </citation>
    <scope>NUCLEOTIDE SEQUENCE</scope>
    <source>
        <strain evidence="9">VB142</strain>
    </source>
</reference>
<evidence type="ECO:0000256" key="3">
    <source>
        <dbReference type="ARBA" id="ARBA00022519"/>
    </source>
</evidence>
<proteinExistence type="predicted"/>
<keyword evidence="4" id="KW-0812">Transmembrane</keyword>
<protein>
    <submittedName>
        <fullName evidence="9">ElyC/SanA/YdcF family protein</fullName>
    </submittedName>
</protein>
<feature type="domain" description="DUF218" evidence="8">
    <location>
        <begin position="50"/>
        <end position="168"/>
    </location>
</feature>
<dbReference type="PANTHER" id="PTHR30336:SF0">
    <property type="entry name" value="PROTEIN SANA"/>
    <property type="match status" value="1"/>
</dbReference>
<evidence type="ECO:0000259" key="8">
    <source>
        <dbReference type="Pfam" id="PF02698"/>
    </source>
</evidence>
<keyword evidence="2" id="KW-1003">Cell membrane</keyword>
<dbReference type="Pfam" id="PF02698">
    <property type="entry name" value="DUF218"/>
    <property type="match status" value="1"/>
</dbReference>
<dbReference type="GO" id="GO:0005886">
    <property type="term" value="C:plasma membrane"/>
    <property type="evidence" value="ECO:0007669"/>
    <property type="project" value="UniProtKB-SubCell"/>
</dbReference>
<dbReference type="InterPro" id="IPR003848">
    <property type="entry name" value="DUF218"/>
</dbReference>
<accession>A0AAU6PYM7</accession>
<dbReference type="PANTHER" id="PTHR30336">
    <property type="entry name" value="INNER MEMBRANE PROTEIN, PROBABLE PERMEASE"/>
    <property type="match status" value="1"/>
</dbReference>
<evidence type="ECO:0000256" key="1">
    <source>
        <dbReference type="ARBA" id="ARBA00004377"/>
    </source>
</evidence>
<evidence type="ECO:0000256" key="6">
    <source>
        <dbReference type="ARBA" id="ARBA00023136"/>
    </source>
</evidence>
<dbReference type="CDD" id="cd06259">
    <property type="entry name" value="YdcF-like"/>
    <property type="match status" value="1"/>
</dbReference>
<evidence type="ECO:0000256" key="4">
    <source>
        <dbReference type="ARBA" id="ARBA00022692"/>
    </source>
</evidence>
<organism evidence="9">
    <name type="scientific">Deinococcus sp. VB142</name>
    <dbReference type="NCBI Taxonomy" id="3112952"/>
    <lineage>
        <taxon>Bacteria</taxon>
        <taxon>Thermotogati</taxon>
        <taxon>Deinococcota</taxon>
        <taxon>Deinococci</taxon>
        <taxon>Deinococcales</taxon>
        <taxon>Deinococcaceae</taxon>
        <taxon>Deinococcus</taxon>
    </lineage>
</organism>
<name>A0AAU6PYM7_9DEIO</name>
<dbReference type="AlphaFoldDB" id="A0AAU6PYM7"/>
<evidence type="ECO:0000256" key="2">
    <source>
        <dbReference type="ARBA" id="ARBA00022475"/>
    </source>
</evidence>
<dbReference type="RefSeq" id="WP_339094069.1">
    <property type="nucleotide sequence ID" value="NZ_CP149782.1"/>
</dbReference>
<keyword evidence="6" id="KW-0472">Membrane</keyword>
<comment type="subcellular location">
    <subcellularLocation>
        <location evidence="1">Cell inner membrane</location>
        <topology evidence="1">Single-pass membrane protein</topology>
    </subcellularLocation>
</comment>
<dbReference type="EMBL" id="CP149782">
    <property type="protein sequence ID" value="WYF43418.1"/>
    <property type="molecule type" value="Genomic_DNA"/>
</dbReference>
<evidence type="ECO:0000313" key="9">
    <source>
        <dbReference type="EMBL" id="WYF43418.1"/>
    </source>
</evidence>
<evidence type="ECO:0000256" key="5">
    <source>
        <dbReference type="ARBA" id="ARBA00022989"/>
    </source>
</evidence>
<dbReference type="InterPro" id="IPR051599">
    <property type="entry name" value="Cell_Envelope_Assoc"/>
</dbReference>
<sequence>MTRWGWRQWLLSGVGLLLTGVLLPQVMVPLAAYGRMYDRAEDLPARQVGLVLGTSKYLASGRVNRYYLYRMDAAEAAYRSGKVRVLLLSGDNGSEYYDEPTTMQRDLIERGIPAERLVLDYAGFRTLDSVVRAAEVFGTRQFTVISQPFHNERAIFLARTRGLDAIGLNARDVTGRSGVRVQLREVLARVRAVLDVLSGKGPKFLGDPVPLPDEEGGA</sequence>
<gene>
    <name evidence="9" type="ORF">WDJ50_08235</name>
</gene>